<evidence type="ECO:0000313" key="2">
    <source>
        <dbReference type="EMBL" id="GAA0465188.1"/>
    </source>
</evidence>
<feature type="transmembrane region" description="Helical" evidence="1">
    <location>
        <begin position="9"/>
        <end position="32"/>
    </location>
</feature>
<dbReference type="Proteomes" id="UP001500740">
    <property type="component" value="Unassembled WGS sequence"/>
</dbReference>
<comment type="caution">
    <text evidence="2">The sequence shown here is derived from an EMBL/GenBank/DDBJ whole genome shotgun (WGS) entry which is preliminary data.</text>
</comment>
<accession>A0ABP3JX29</accession>
<keyword evidence="3" id="KW-1185">Reference proteome</keyword>
<proteinExistence type="predicted"/>
<reference evidence="3" key="1">
    <citation type="journal article" date="2019" name="Int. J. Syst. Evol. Microbiol.">
        <title>The Global Catalogue of Microorganisms (GCM) 10K type strain sequencing project: providing services to taxonomists for standard genome sequencing and annotation.</title>
        <authorList>
            <consortium name="The Broad Institute Genomics Platform"/>
            <consortium name="The Broad Institute Genome Sequencing Center for Infectious Disease"/>
            <person name="Wu L."/>
            <person name="Ma J."/>
        </authorList>
    </citation>
    <scope>NUCLEOTIDE SEQUENCE [LARGE SCALE GENOMIC DNA]</scope>
    <source>
        <strain evidence="3">JCM 14193</strain>
    </source>
</reference>
<protein>
    <recommendedName>
        <fullName evidence="4">Cache domain-containing protein</fullName>
    </recommendedName>
</protein>
<name>A0ABP3JX29_9BACI</name>
<sequence length="348" mass="39856">MILNNTNKIVIKIGLAVAAIAILSFVIGTMLIRSQIETYQEEQTESATRTVQTVMESTQKAADTIEHMIEMRLYTASKGIMTELRGDDVEDISQEDLVEVAQSWDVQEISLWERVEDDIVITQSTDDTQLGLPSKDWGYWYNAFDQLMSEEPVTVDEGFALDNFWVGPISRAELFDHIYYKFAYYYDGTTDYMVNAYIEDEAVYNVTFDSGPSEIISQIEMNNDVIEEIAVINGPAWLEGDHHEVIEPSTDIPVLYGHMTMGIGEDEQMIEAVLRDDEAQTKDFIFEEEQYRKIYKPLEQERVMVTVMNLDSEEQLMSQLTWLFLATVSLGVIFMLIVMRSVARKVDS</sequence>
<organism evidence="2 3">
    <name type="scientific">Alkalibacillus silvisoli</name>
    <dbReference type="NCBI Taxonomy" id="392823"/>
    <lineage>
        <taxon>Bacteria</taxon>
        <taxon>Bacillati</taxon>
        <taxon>Bacillota</taxon>
        <taxon>Bacilli</taxon>
        <taxon>Bacillales</taxon>
        <taxon>Bacillaceae</taxon>
        <taxon>Alkalibacillus</taxon>
    </lineage>
</organism>
<keyword evidence="1" id="KW-0812">Transmembrane</keyword>
<gene>
    <name evidence="2" type="ORF">GCM10008935_21200</name>
</gene>
<evidence type="ECO:0008006" key="4">
    <source>
        <dbReference type="Google" id="ProtNLM"/>
    </source>
</evidence>
<evidence type="ECO:0000256" key="1">
    <source>
        <dbReference type="SAM" id="Phobius"/>
    </source>
</evidence>
<keyword evidence="1" id="KW-1133">Transmembrane helix</keyword>
<feature type="transmembrane region" description="Helical" evidence="1">
    <location>
        <begin position="320"/>
        <end position="339"/>
    </location>
</feature>
<dbReference type="EMBL" id="BAAACZ010000018">
    <property type="protein sequence ID" value="GAA0465188.1"/>
    <property type="molecule type" value="Genomic_DNA"/>
</dbReference>
<evidence type="ECO:0000313" key="3">
    <source>
        <dbReference type="Proteomes" id="UP001500740"/>
    </source>
</evidence>
<keyword evidence="1" id="KW-0472">Membrane</keyword>